<dbReference type="EMBL" id="RHHM01000001">
    <property type="protein sequence ID" value="RQM40022.1"/>
    <property type="molecule type" value="Genomic_DNA"/>
</dbReference>
<reference evidence="1 2" key="1">
    <citation type="submission" date="2018-10" db="EMBL/GenBank/DDBJ databases">
        <title>Draft genome sequence for the type isolate of Erwinia psidii, agent causal of bacterial blight in guava (Psidium guajava) and wilt and die-back of Eucalyptus spp.</title>
        <authorList>
            <person name="Hermenegildo P.S."/>
            <person name="Santos S.A."/>
            <person name="Guimaraes L.M.S."/>
            <person name="Vidigal P.M.P."/>
            <person name="Pereira I.C."/>
            <person name="Badel J.L."/>
            <person name="Alfenas-Zerbini P."/>
            <person name="Ferreira M.A.S.V."/>
            <person name="Alfenas A.C."/>
        </authorList>
    </citation>
    <scope>NUCLEOTIDE SEQUENCE [LARGE SCALE GENOMIC DNA]</scope>
    <source>
        <strain evidence="1 2">IBSBF 435</strain>
    </source>
</reference>
<gene>
    <name evidence="1" type="ORF">EB241_01590</name>
</gene>
<dbReference type="AlphaFoldDB" id="A0A3N6TXM6"/>
<name>A0A3N6TXM6_9GAMM</name>
<evidence type="ECO:0000313" key="2">
    <source>
        <dbReference type="Proteomes" id="UP000279457"/>
    </source>
</evidence>
<dbReference type="Proteomes" id="UP000279457">
    <property type="component" value="Unassembled WGS sequence"/>
</dbReference>
<sequence length="77" mass="8786">MGHCSDIRRYCLKPAFGCLAPLTGCEKNETGWVNVLPDTLNNFNKFEGCRRLPRHRINFLFGKKLPLAGFIYKTLAL</sequence>
<protein>
    <submittedName>
        <fullName evidence="1">Uncharacterized protein</fullName>
    </submittedName>
</protein>
<proteinExistence type="predicted"/>
<comment type="caution">
    <text evidence="1">The sequence shown here is derived from an EMBL/GenBank/DDBJ whole genome shotgun (WGS) entry which is preliminary data.</text>
</comment>
<evidence type="ECO:0000313" key="1">
    <source>
        <dbReference type="EMBL" id="RQM40022.1"/>
    </source>
</evidence>
<organism evidence="1 2">
    <name type="scientific">Erwinia psidii</name>
    <dbReference type="NCBI Taxonomy" id="69224"/>
    <lineage>
        <taxon>Bacteria</taxon>
        <taxon>Pseudomonadati</taxon>
        <taxon>Pseudomonadota</taxon>
        <taxon>Gammaproteobacteria</taxon>
        <taxon>Enterobacterales</taxon>
        <taxon>Erwiniaceae</taxon>
        <taxon>Erwinia</taxon>
    </lineage>
</organism>
<accession>A0A3N6TXM6</accession>
<keyword evidence="2" id="KW-1185">Reference proteome</keyword>